<proteinExistence type="predicted"/>
<feature type="compositionally biased region" description="Low complexity" evidence="1">
    <location>
        <begin position="389"/>
        <end position="414"/>
    </location>
</feature>
<feature type="region of interest" description="Disordered" evidence="1">
    <location>
        <begin position="1"/>
        <end position="26"/>
    </location>
</feature>
<feature type="compositionally biased region" description="Low complexity" evidence="1">
    <location>
        <begin position="300"/>
        <end position="311"/>
    </location>
</feature>
<protein>
    <submittedName>
        <fullName evidence="2">Uncharacterized protein</fullName>
    </submittedName>
</protein>
<feature type="compositionally biased region" description="Low complexity" evidence="1">
    <location>
        <begin position="159"/>
        <end position="196"/>
    </location>
</feature>
<feature type="compositionally biased region" description="Basic and acidic residues" evidence="1">
    <location>
        <begin position="1"/>
        <end position="12"/>
    </location>
</feature>
<evidence type="ECO:0000313" key="3">
    <source>
        <dbReference type="Proteomes" id="UP000639403"/>
    </source>
</evidence>
<organism evidence="2 3">
    <name type="scientific">Rhodonia placenta</name>
    <dbReference type="NCBI Taxonomy" id="104341"/>
    <lineage>
        <taxon>Eukaryota</taxon>
        <taxon>Fungi</taxon>
        <taxon>Dikarya</taxon>
        <taxon>Basidiomycota</taxon>
        <taxon>Agaricomycotina</taxon>
        <taxon>Agaricomycetes</taxon>
        <taxon>Polyporales</taxon>
        <taxon>Adustoporiaceae</taxon>
        <taxon>Rhodonia</taxon>
    </lineage>
</organism>
<reference evidence="2" key="2">
    <citation type="journal article" name="Front. Microbiol.">
        <title>Degradative Capacity of Two Strains of Rhodonia placenta: From Phenotype to Genotype.</title>
        <authorList>
            <person name="Kolle M."/>
            <person name="Horta M.A.C."/>
            <person name="Nowrousian M."/>
            <person name="Ohm R.A."/>
            <person name="Benz J.P."/>
            <person name="Pilgard A."/>
        </authorList>
    </citation>
    <scope>NUCLEOTIDE SEQUENCE</scope>
    <source>
        <strain evidence="2">FPRL280</strain>
    </source>
</reference>
<feature type="region of interest" description="Disordered" evidence="1">
    <location>
        <begin position="124"/>
        <end position="147"/>
    </location>
</feature>
<feature type="compositionally biased region" description="Polar residues" evidence="1">
    <location>
        <begin position="208"/>
        <end position="228"/>
    </location>
</feature>
<comment type="caution">
    <text evidence="2">The sequence shown here is derived from an EMBL/GenBank/DDBJ whole genome shotgun (WGS) entry which is preliminary data.</text>
</comment>
<feature type="compositionally biased region" description="Basic and acidic residues" evidence="1">
    <location>
        <begin position="248"/>
        <end position="260"/>
    </location>
</feature>
<accession>A0A8H7P8L1</accession>
<feature type="region of interest" description="Disordered" evidence="1">
    <location>
        <begin position="483"/>
        <end position="520"/>
    </location>
</feature>
<evidence type="ECO:0000256" key="1">
    <source>
        <dbReference type="SAM" id="MobiDB-lite"/>
    </source>
</evidence>
<dbReference type="EMBL" id="JADOXO010000016">
    <property type="protein sequence ID" value="KAF9819689.1"/>
    <property type="molecule type" value="Genomic_DNA"/>
</dbReference>
<feature type="compositionally biased region" description="Basic and acidic residues" evidence="1">
    <location>
        <begin position="336"/>
        <end position="347"/>
    </location>
</feature>
<feature type="region of interest" description="Disordered" evidence="1">
    <location>
        <begin position="159"/>
        <end position="260"/>
    </location>
</feature>
<sequence>MPEALRESGAEHHRVKPKLGVLAGSPASHHSCTSFVSSRCHFQIRRPSHRALLHATSIHSAPLQSRCAYTRVMPRRRPQPTHNMEPALSVASFPTRADTPPSHVTQSPTTGLVPWKVTYIRRTARPVKPPLPTSSSKSGADRMPFPSFSSVVSRRRLFSTSKPASNQDSDASASSSRSTASTSTSISISQSVSQISEAPSRDAYRSHGLTSRSTFSVRSSPPANQTGKQPADRPSAHLTTGDHGPPPRAERGRSLDLSPYRDMRVEDMGRAHSSTESIMIFIHPTPSHSSLSLPLPPLSPTSSVSVDVAPKTAPPPVVAPAAPKKPKKTKRPSTADPHRARSPRRDSIPSYPYFITPMAFSSISPHFAAMPMVYLPAPASPTSDKASSHKQSQSAAAPTARPRTAPPESVAPPGAAAPPAAPSSPKMSFKRMSSKGRLFRRATVQAPEAPDDGLCRVYDLTTLPVVSPPPAVPAEEHNPLEVAGTVTQNPNPNPDSNSAAPPDSDAPTTRPRNAVSVSDDRRVEVAVATLRMRKDVREERGLDQVIPKLRMLRGR</sequence>
<dbReference type="AlphaFoldDB" id="A0A8H7P8L1"/>
<name>A0A8H7P8L1_9APHY</name>
<dbReference type="Proteomes" id="UP000639403">
    <property type="component" value="Unassembled WGS sequence"/>
</dbReference>
<feature type="compositionally biased region" description="Low complexity" evidence="1">
    <location>
        <begin position="494"/>
        <end position="507"/>
    </location>
</feature>
<gene>
    <name evidence="2" type="ORF">IEO21_01954</name>
</gene>
<feature type="region of interest" description="Disordered" evidence="1">
    <location>
        <begin position="379"/>
        <end position="433"/>
    </location>
</feature>
<evidence type="ECO:0000313" key="2">
    <source>
        <dbReference type="EMBL" id="KAF9819689.1"/>
    </source>
</evidence>
<reference evidence="2" key="1">
    <citation type="submission" date="2020-11" db="EMBL/GenBank/DDBJ databases">
        <authorList>
            <person name="Koelle M."/>
            <person name="Horta M.A.C."/>
            <person name="Nowrousian M."/>
            <person name="Ohm R.A."/>
            <person name="Benz P."/>
            <person name="Pilgard A."/>
        </authorList>
    </citation>
    <scope>NUCLEOTIDE SEQUENCE</scope>
    <source>
        <strain evidence="2">FPRL280</strain>
    </source>
</reference>
<feature type="region of interest" description="Disordered" evidence="1">
    <location>
        <begin position="289"/>
        <end position="348"/>
    </location>
</feature>